<feature type="compositionally biased region" description="Basic and acidic residues" evidence="15">
    <location>
        <begin position="209"/>
        <end position="219"/>
    </location>
</feature>
<evidence type="ECO:0000313" key="19">
    <source>
        <dbReference type="Proteomes" id="UP001567538"/>
    </source>
</evidence>
<evidence type="ECO:0000256" key="10">
    <source>
        <dbReference type="ARBA" id="ARBA00022833"/>
    </source>
</evidence>
<feature type="region of interest" description="Disordered" evidence="15">
    <location>
        <begin position="209"/>
        <end position="249"/>
    </location>
</feature>
<organism evidence="18 19">
    <name type="scientific">Salvia divinorum</name>
    <name type="common">Maria pastora</name>
    <name type="synonym">Diviner's sage</name>
    <dbReference type="NCBI Taxonomy" id="28513"/>
    <lineage>
        <taxon>Eukaryota</taxon>
        <taxon>Viridiplantae</taxon>
        <taxon>Streptophyta</taxon>
        <taxon>Embryophyta</taxon>
        <taxon>Tracheophyta</taxon>
        <taxon>Spermatophyta</taxon>
        <taxon>Magnoliopsida</taxon>
        <taxon>eudicotyledons</taxon>
        <taxon>Gunneridae</taxon>
        <taxon>Pentapetalae</taxon>
        <taxon>asterids</taxon>
        <taxon>lamiids</taxon>
        <taxon>Lamiales</taxon>
        <taxon>Lamiaceae</taxon>
        <taxon>Nepetoideae</taxon>
        <taxon>Mentheae</taxon>
        <taxon>Salviinae</taxon>
        <taxon>Salvia</taxon>
        <taxon>Salvia subgen. Calosphace</taxon>
    </lineage>
</organism>
<evidence type="ECO:0000256" key="6">
    <source>
        <dbReference type="ARBA" id="ARBA00022692"/>
    </source>
</evidence>
<keyword evidence="11 16" id="KW-1133">Transmembrane helix</keyword>
<evidence type="ECO:0000256" key="5">
    <source>
        <dbReference type="ARBA" id="ARBA00022679"/>
    </source>
</evidence>
<dbReference type="EMBL" id="JBEAFC010000009">
    <property type="protein sequence ID" value="KAL1539668.1"/>
    <property type="molecule type" value="Genomic_DNA"/>
</dbReference>
<evidence type="ECO:0000259" key="17">
    <source>
        <dbReference type="PROSITE" id="PS50089"/>
    </source>
</evidence>
<dbReference type="FunFam" id="3.30.40.10:FF:000187">
    <property type="entry name" value="E3 ubiquitin-protein ligase ATL6"/>
    <property type="match status" value="1"/>
</dbReference>
<keyword evidence="6 16" id="KW-0812">Transmembrane</keyword>
<name>A0ABD1G6D6_SALDI</name>
<evidence type="ECO:0000313" key="18">
    <source>
        <dbReference type="EMBL" id="KAL1539668.1"/>
    </source>
</evidence>
<comment type="similarity">
    <text evidence="13">Belongs to the RING-type zinc finger family. ATL subfamily.</text>
</comment>
<dbReference type="GO" id="GO:0016020">
    <property type="term" value="C:membrane"/>
    <property type="evidence" value="ECO:0007669"/>
    <property type="project" value="UniProtKB-SubCell"/>
</dbReference>
<feature type="domain" description="RING-type" evidence="17">
    <location>
        <begin position="115"/>
        <end position="157"/>
    </location>
</feature>
<keyword evidence="12 16" id="KW-0472">Membrane</keyword>
<dbReference type="InterPro" id="IPR013083">
    <property type="entry name" value="Znf_RING/FYVE/PHD"/>
</dbReference>
<dbReference type="Gene3D" id="3.30.40.10">
    <property type="entry name" value="Zinc/RING finger domain, C3HC4 (zinc finger)"/>
    <property type="match status" value="1"/>
</dbReference>
<dbReference type="EC" id="2.3.2.27" evidence="4"/>
<feature type="transmembrane region" description="Helical" evidence="16">
    <location>
        <begin position="23"/>
        <end position="46"/>
    </location>
</feature>
<dbReference type="SUPFAM" id="SSF57850">
    <property type="entry name" value="RING/U-box"/>
    <property type="match status" value="1"/>
</dbReference>
<accession>A0ABD1G6D6</accession>
<keyword evidence="5 18" id="KW-0808">Transferase</keyword>
<evidence type="ECO:0000256" key="12">
    <source>
        <dbReference type="ARBA" id="ARBA00023136"/>
    </source>
</evidence>
<comment type="pathway">
    <text evidence="3">Protein modification; protein ubiquitination.</text>
</comment>
<dbReference type="SMART" id="SM00184">
    <property type="entry name" value="RING"/>
    <property type="match status" value="1"/>
</dbReference>
<comment type="caution">
    <text evidence="18">The sequence shown here is derived from an EMBL/GenBank/DDBJ whole genome shotgun (WGS) entry which is preliminary data.</text>
</comment>
<dbReference type="Pfam" id="PF13639">
    <property type="entry name" value="zf-RING_2"/>
    <property type="match status" value="1"/>
</dbReference>
<evidence type="ECO:0000256" key="15">
    <source>
        <dbReference type="SAM" id="MobiDB-lite"/>
    </source>
</evidence>
<keyword evidence="10" id="KW-0862">Zinc</keyword>
<feature type="compositionally biased region" description="Basic residues" evidence="15">
    <location>
        <begin position="231"/>
        <end position="246"/>
    </location>
</feature>
<evidence type="ECO:0000256" key="9">
    <source>
        <dbReference type="ARBA" id="ARBA00022786"/>
    </source>
</evidence>
<keyword evidence="7" id="KW-0479">Metal-binding</keyword>
<proteinExistence type="inferred from homology"/>
<evidence type="ECO:0000256" key="3">
    <source>
        <dbReference type="ARBA" id="ARBA00004906"/>
    </source>
</evidence>
<keyword evidence="9" id="KW-0833">Ubl conjugation pathway</keyword>
<evidence type="ECO:0000256" key="1">
    <source>
        <dbReference type="ARBA" id="ARBA00000900"/>
    </source>
</evidence>
<dbReference type="CDD" id="cd16461">
    <property type="entry name" value="RING-H2_EL5-like"/>
    <property type="match status" value="1"/>
</dbReference>
<evidence type="ECO:0000256" key="7">
    <source>
        <dbReference type="ARBA" id="ARBA00022723"/>
    </source>
</evidence>
<evidence type="ECO:0000256" key="4">
    <source>
        <dbReference type="ARBA" id="ARBA00012483"/>
    </source>
</evidence>
<evidence type="ECO:0000256" key="16">
    <source>
        <dbReference type="SAM" id="Phobius"/>
    </source>
</evidence>
<evidence type="ECO:0000256" key="8">
    <source>
        <dbReference type="ARBA" id="ARBA00022771"/>
    </source>
</evidence>
<keyword evidence="8 14" id="KW-0863">Zinc-finger</keyword>
<dbReference type="PANTHER" id="PTHR46913">
    <property type="entry name" value="RING-H2 FINGER PROTEIN ATL16"/>
    <property type="match status" value="1"/>
</dbReference>
<dbReference type="PROSITE" id="PS50089">
    <property type="entry name" value="ZF_RING_2"/>
    <property type="match status" value="1"/>
</dbReference>
<dbReference type="GO" id="GO:0008270">
    <property type="term" value="F:zinc ion binding"/>
    <property type="evidence" value="ECO:0007669"/>
    <property type="project" value="UniProtKB-KW"/>
</dbReference>
<evidence type="ECO:0000256" key="13">
    <source>
        <dbReference type="ARBA" id="ARBA00024209"/>
    </source>
</evidence>
<comment type="subcellular location">
    <subcellularLocation>
        <location evidence="2">Membrane</location>
        <topology evidence="2">Single-pass membrane protein</topology>
    </subcellularLocation>
</comment>
<sequence length="330" mass="36957">MASQAIPPPINGQPPPPVSDDGFPMLAVAALGITATAFLLVSYYVFVTKCCFRWHLIDPLRRFPTRRARLNEDPPASYNSPASWQSRGLNELLIREIPTFQYGKQQGESSSISKCVVCLNEFQESDMLRLLPKCSHAFHLDCIDVWLLSNSNCPLCRSAISGRNRYKIERVVAPNSSPQEPRPTVGSIFGGDEEFLEIVISGEDGATLSEDRQHERGDSSRFLVQQSRSNHSSRKFGKSKHRKARHGSIMGDEVINLGEKDDQFRIQPIRRSFSMDSAADRCIYLSVQEILRQNRQAGEAPSNEEGGSRSRRSIFSFGHGRGSRNAILPY</sequence>
<protein>
    <recommendedName>
        <fullName evidence="4">RING-type E3 ubiquitin transferase</fullName>
        <ecNumber evidence="4">2.3.2.27</ecNumber>
    </recommendedName>
</protein>
<reference evidence="18 19" key="1">
    <citation type="submission" date="2024-06" db="EMBL/GenBank/DDBJ databases">
        <title>A chromosome level genome sequence of Diviner's sage (Salvia divinorum).</title>
        <authorList>
            <person name="Ford S.A."/>
            <person name="Ro D.-K."/>
            <person name="Ness R.W."/>
            <person name="Phillips M.A."/>
        </authorList>
    </citation>
    <scope>NUCLEOTIDE SEQUENCE [LARGE SCALE GENOMIC DNA]</scope>
    <source>
        <strain evidence="18">SAF-2024a</strain>
        <tissue evidence="18">Leaf</tissue>
    </source>
</reference>
<dbReference type="InterPro" id="IPR044600">
    <property type="entry name" value="ATL1/ATL16-like"/>
</dbReference>
<evidence type="ECO:0000256" key="11">
    <source>
        <dbReference type="ARBA" id="ARBA00022989"/>
    </source>
</evidence>
<evidence type="ECO:0000256" key="2">
    <source>
        <dbReference type="ARBA" id="ARBA00004167"/>
    </source>
</evidence>
<comment type="catalytic activity">
    <reaction evidence="1">
        <text>S-ubiquitinyl-[E2 ubiquitin-conjugating enzyme]-L-cysteine + [acceptor protein]-L-lysine = [E2 ubiquitin-conjugating enzyme]-L-cysteine + N(6)-ubiquitinyl-[acceptor protein]-L-lysine.</text>
        <dbReference type="EC" id="2.3.2.27"/>
    </reaction>
</comment>
<dbReference type="InterPro" id="IPR001841">
    <property type="entry name" value="Znf_RING"/>
</dbReference>
<dbReference type="PANTHER" id="PTHR46913:SF18">
    <property type="entry name" value="RING-TYPE E3 UBIQUITIN TRANSFERASE"/>
    <property type="match status" value="1"/>
</dbReference>
<feature type="region of interest" description="Disordered" evidence="15">
    <location>
        <begin position="295"/>
        <end position="318"/>
    </location>
</feature>
<dbReference type="AlphaFoldDB" id="A0ABD1G6D6"/>
<evidence type="ECO:0000256" key="14">
    <source>
        <dbReference type="PROSITE-ProRule" id="PRU00175"/>
    </source>
</evidence>
<dbReference type="Proteomes" id="UP001567538">
    <property type="component" value="Unassembled WGS sequence"/>
</dbReference>
<keyword evidence="18" id="KW-0012">Acyltransferase</keyword>
<gene>
    <name evidence="18" type="ORF">AAHA92_24121</name>
</gene>
<dbReference type="GO" id="GO:0061630">
    <property type="term" value="F:ubiquitin protein ligase activity"/>
    <property type="evidence" value="ECO:0007669"/>
    <property type="project" value="UniProtKB-EC"/>
</dbReference>
<keyword evidence="19" id="KW-1185">Reference proteome</keyword>